<evidence type="ECO:0000313" key="4">
    <source>
        <dbReference type="Proteomes" id="UP000295063"/>
    </source>
</evidence>
<dbReference type="PANTHER" id="PTHR33171">
    <property type="entry name" value="LAR_N DOMAIN-CONTAINING PROTEIN"/>
    <property type="match status" value="1"/>
</dbReference>
<evidence type="ECO:0000313" key="3">
    <source>
        <dbReference type="EMBL" id="TCL37757.1"/>
    </source>
</evidence>
<keyword evidence="4" id="KW-1185">Reference proteome</keyword>
<dbReference type="GO" id="GO:0050043">
    <property type="term" value="F:lactate racemase activity"/>
    <property type="evidence" value="ECO:0007669"/>
    <property type="project" value="InterPro"/>
</dbReference>
<feature type="domain" description="Lactate racemase C-terminal" evidence="2">
    <location>
        <begin position="282"/>
        <end position="421"/>
    </location>
</feature>
<organism evidence="3 4">
    <name type="scientific">Anaerospora hongkongensis</name>
    <dbReference type="NCBI Taxonomy" id="244830"/>
    <lineage>
        <taxon>Bacteria</taxon>
        <taxon>Bacillati</taxon>
        <taxon>Bacillota</taxon>
        <taxon>Negativicutes</taxon>
        <taxon>Selenomonadales</taxon>
        <taxon>Sporomusaceae</taxon>
        <taxon>Anaerospora</taxon>
    </lineage>
</organism>
<dbReference type="InterPro" id="IPR048520">
    <property type="entry name" value="LarA_C"/>
</dbReference>
<dbReference type="Pfam" id="PF21113">
    <property type="entry name" value="LarA_C"/>
    <property type="match status" value="1"/>
</dbReference>
<reference evidence="3 4" key="1">
    <citation type="submission" date="2019-03" db="EMBL/GenBank/DDBJ databases">
        <title>Genomic Encyclopedia of Type Strains, Phase IV (KMG-IV): sequencing the most valuable type-strain genomes for metagenomic binning, comparative biology and taxonomic classification.</title>
        <authorList>
            <person name="Goeker M."/>
        </authorList>
    </citation>
    <scope>NUCLEOTIDE SEQUENCE [LARGE SCALE GENOMIC DNA]</scope>
    <source>
        <strain evidence="3 4">DSM 15969</strain>
    </source>
</reference>
<dbReference type="NCBIfam" id="NF033504">
    <property type="entry name" value="Ni_dep_LarA"/>
    <property type="match status" value="1"/>
</dbReference>
<sequence>MSVVEMGYGKGTIRVELPDNKILDVIEGKQTELVHDVGAAIREALDNPIGSLPLKQTVQPGDTVAIVASDITRAWIGHEHFLPVLLDELNAAGIPDSDILLVVALGAHRTHTDAENRAVYGEEVVSRIRIEQSYAMNAEDFVYLGTTSRGVRCELNKHVVNADKVILTGGIVYHLMAGFGGGRKSIMPGVASYATIQGNHTFCLDAEVGKGTSSACASGKLEGNNMHEDQLEMAAMLKPDFLLNVVLNAEGEFARFVAGHWYEAWLSGCETVREIFGVPIQEKADLVIATAGGYPKDINFYQGTKAQDNAAMACKEDGVVILMLECSDIQEPPDFMGWFAYENLYDREIELRKAFTVPGFVALQLGEQIQRRPHIVITLPENKAVIERTGMYAATTLEEALKLAEEKLGRSDYKVTLMPHAANTVPLLKK</sequence>
<accession>A0A4R1Q6Z3</accession>
<dbReference type="RefSeq" id="WP_132078817.1">
    <property type="nucleotide sequence ID" value="NZ_SLUI01000005.1"/>
</dbReference>
<dbReference type="InterPro" id="IPR047926">
    <property type="entry name" value="Ni_dep_LarA"/>
</dbReference>
<dbReference type="InterPro" id="IPR048068">
    <property type="entry name" value="LarA-like"/>
</dbReference>
<protein>
    <submittedName>
        <fullName evidence="3">Nickel-dependent lactate racemase</fullName>
    </submittedName>
</protein>
<name>A0A4R1Q6Z3_9FIRM</name>
<feature type="domain" description="LarA-like N-terminal" evidence="1">
    <location>
        <begin position="8"/>
        <end position="204"/>
    </location>
</feature>
<dbReference type="OrthoDB" id="9770545at2"/>
<dbReference type="InterPro" id="IPR018657">
    <property type="entry name" value="LarA-like_N"/>
</dbReference>
<dbReference type="Proteomes" id="UP000295063">
    <property type="component" value="Unassembled WGS sequence"/>
</dbReference>
<dbReference type="AlphaFoldDB" id="A0A4R1Q6Z3"/>
<dbReference type="InterPro" id="IPR043166">
    <property type="entry name" value="LarA-like_C"/>
</dbReference>
<dbReference type="Pfam" id="PF09861">
    <property type="entry name" value="Lar_N"/>
    <property type="match status" value="1"/>
</dbReference>
<comment type="caution">
    <text evidence="3">The sequence shown here is derived from an EMBL/GenBank/DDBJ whole genome shotgun (WGS) entry which is preliminary data.</text>
</comment>
<dbReference type="PANTHER" id="PTHR33171:SF17">
    <property type="entry name" value="LARA-LIKE N-TERMINAL DOMAIN-CONTAINING PROTEIN"/>
    <property type="match status" value="1"/>
</dbReference>
<proteinExistence type="predicted"/>
<dbReference type="Gene3D" id="3.40.50.11440">
    <property type="match status" value="1"/>
</dbReference>
<dbReference type="Gene3D" id="3.90.226.30">
    <property type="match status" value="1"/>
</dbReference>
<evidence type="ECO:0000259" key="1">
    <source>
        <dbReference type="Pfam" id="PF09861"/>
    </source>
</evidence>
<gene>
    <name evidence="3" type="ORF">EV210_105193</name>
</gene>
<dbReference type="EMBL" id="SLUI01000005">
    <property type="protein sequence ID" value="TCL37757.1"/>
    <property type="molecule type" value="Genomic_DNA"/>
</dbReference>
<evidence type="ECO:0000259" key="2">
    <source>
        <dbReference type="Pfam" id="PF21113"/>
    </source>
</evidence>